<dbReference type="STRING" id="218821.SAMN05421837_1044"/>
<dbReference type="Gene3D" id="1.10.510.10">
    <property type="entry name" value="Transferase(Phosphotransferase) domain 1"/>
    <property type="match status" value="1"/>
</dbReference>
<keyword evidence="2" id="KW-0472">Membrane</keyword>
<dbReference type="Gene3D" id="2.60.120.260">
    <property type="entry name" value="Galactose-binding domain-like"/>
    <property type="match status" value="1"/>
</dbReference>
<organism evidence="3 4">
    <name type="scientific">Amycolatopsis pretoriensis</name>
    <dbReference type="NCBI Taxonomy" id="218821"/>
    <lineage>
        <taxon>Bacteria</taxon>
        <taxon>Bacillati</taxon>
        <taxon>Actinomycetota</taxon>
        <taxon>Actinomycetes</taxon>
        <taxon>Pseudonocardiales</taxon>
        <taxon>Pseudonocardiaceae</taxon>
        <taxon>Amycolatopsis</taxon>
    </lineage>
</organism>
<feature type="region of interest" description="Disordered" evidence="1">
    <location>
        <begin position="372"/>
        <end position="404"/>
    </location>
</feature>
<keyword evidence="2" id="KW-1133">Transmembrane helix</keyword>
<evidence type="ECO:0000313" key="4">
    <source>
        <dbReference type="Proteomes" id="UP000198878"/>
    </source>
</evidence>
<dbReference type="CDD" id="cd13973">
    <property type="entry name" value="PK_MviN-like"/>
    <property type="match status" value="1"/>
</dbReference>
<feature type="transmembrane region" description="Helical" evidence="2">
    <location>
        <begin position="335"/>
        <end position="358"/>
    </location>
</feature>
<keyword evidence="4" id="KW-1185">Reference proteome</keyword>
<evidence type="ECO:0000256" key="1">
    <source>
        <dbReference type="SAM" id="MobiDB-lite"/>
    </source>
</evidence>
<evidence type="ECO:0000313" key="3">
    <source>
        <dbReference type="EMBL" id="SEF28081.1"/>
    </source>
</evidence>
<reference evidence="4" key="1">
    <citation type="submission" date="2016-10" db="EMBL/GenBank/DDBJ databases">
        <authorList>
            <person name="Varghese N."/>
            <person name="Submissions S."/>
        </authorList>
    </citation>
    <scope>NUCLEOTIDE SEQUENCE [LARGE SCALE GENOMIC DNA]</scope>
    <source>
        <strain evidence="4">DSM 44654</strain>
    </source>
</reference>
<protein>
    <recommendedName>
        <fullName evidence="5">Peptidoglycan lipid II flippase</fullName>
    </recommendedName>
</protein>
<feature type="compositionally biased region" description="Low complexity" evidence="1">
    <location>
        <begin position="375"/>
        <end position="392"/>
    </location>
</feature>
<evidence type="ECO:0008006" key="5">
    <source>
        <dbReference type="Google" id="ProtNLM"/>
    </source>
</evidence>
<dbReference type="Proteomes" id="UP000198878">
    <property type="component" value="Unassembled WGS sequence"/>
</dbReference>
<name>A0A1H5QRY6_9PSEU</name>
<dbReference type="AlphaFoldDB" id="A0A1H5QRY6"/>
<dbReference type="Gene3D" id="3.30.200.20">
    <property type="entry name" value="Phosphorylase Kinase, domain 1"/>
    <property type="match status" value="1"/>
</dbReference>
<gene>
    <name evidence="3" type="ORF">SAMN05421837_1044</name>
</gene>
<proteinExistence type="predicted"/>
<keyword evidence="2" id="KW-0812">Transmembrane</keyword>
<evidence type="ECO:0000256" key="2">
    <source>
        <dbReference type="SAM" id="Phobius"/>
    </source>
</evidence>
<sequence length="547" mass="57516">MRRILGTLDIGIERERVRVDTRRSEQAGGANHVGKAQVGSLAPGRVVGDGRYRLLAQFGVDERGDAHLWRARDGQLKRDVALTLLVGDPADPEAARLARRTLERATHASKFGHGGVARVLDVLALGSGITSSEGLLGVVVAEWTKGSDLVDLVAQRPVAPAAAARMVQALAEAVEQAHQNGLVLGLDHPQRLRLTPNGALKLAFPGPLPEATLRDDVKALGAVLYLLLTGRWALPGGPPAIQPAPLSPQGRIVPPRQLVPTVPADLSSLAVRTIEDGGNGGIRTSAAILRMLDQVAEEEERTQLIKAVGGDPAEGEGTVWTTKKPVKDVARRRKLALGVTVLVVATVVILAWGGLMLINVFQGDSKASGPTINVAAPPASSQSAGQPPSSSAPAPPPSPTVGAAVDPQAAAVYNPDGKGDNTARAKYAIDGKPETQWRTEQYKQQFPTIKPGVGLVVTFKDPINLSQVKVEGGTPGTKVEIRSATEKNPNFDDTKVVGNGDLKDGETTIPLAQPTQGEYFIVWITQLGGDDGKFQTEIADLAFLPAG</sequence>
<dbReference type="SUPFAM" id="SSF56112">
    <property type="entry name" value="Protein kinase-like (PK-like)"/>
    <property type="match status" value="1"/>
</dbReference>
<dbReference type="InterPro" id="IPR011009">
    <property type="entry name" value="Kinase-like_dom_sf"/>
</dbReference>
<accession>A0A1H5QRY6</accession>
<dbReference type="EMBL" id="FNUJ01000004">
    <property type="protein sequence ID" value="SEF28081.1"/>
    <property type="molecule type" value="Genomic_DNA"/>
</dbReference>